<dbReference type="Gene3D" id="1.10.600.10">
    <property type="entry name" value="Farnesyl Diphosphate Synthase"/>
    <property type="match status" value="1"/>
</dbReference>
<evidence type="ECO:0000313" key="7">
    <source>
        <dbReference type="EMBL" id="PRQ31576.1"/>
    </source>
</evidence>
<dbReference type="EMBL" id="PDCK01000043">
    <property type="protein sequence ID" value="PRQ31576.1"/>
    <property type="molecule type" value="Genomic_DNA"/>
</dbReference>
<dbReference type="InterPro" id="IPR008930">
    <property type="entry name" value="Terpenoid_cyclase/PrenylTrfase"/>
</dbReference>
<dbReference type="InterPro" id="IPR050148">
    <property type="entry name" value="Terpene_synthase-like"/>
</dbReference>
<dbReference type="InterPro" id="IPR005630">
    <property type="entry name" value="Terpene_synthase_metal-bd"/>
</dbReference>
<dbReference type="FunFam" id="1.50.10.130:FF:000001">
    <property type="entry name" value="Isoprene synthase, chloroplastic"/>
    <property type="match status" value="1"/>
</dbReference>
<dbReference type="InterPro" id="IPR001906">
    <property type="entry name" value="Terpene_synth_N"/>
</dbReference>
<dbReference type="PANTHER" id="PTHR31225:SF251">
    <property type="entry name" value="(-)-GERMACRENE D SYNTHASE-LIKE ISOFORM X2"/>
    <property type="match status" value="1"/>
</dbReference>
<keyword evidence="2" id="KW-0479">Metal-binding</keyword>
<dbReference type="GO" id="GO:0050550">
    <property type="term" value="F:pinene synthase activity"/>
    <property type="evidence" value="ECO:0007669"/>
    <property type="project" value="UniProtKB-EC"/>
</dbReference>
<dbReference type="FunFam" id="1.10.600.10:FF:000007">
    <property type="entry name" value="Isoprene synthase, chloroplastic"/>
    <property type="match status" value="1"/>
</dbReference>
<dbReference type="InterPro" id="IPR036965">
    <property type="entry name" value="Terpene_synth_N_sf"/>
</dbReference>
<dbReference type="Pfam" id="PF03936">
    <property type="entry name" value="Terpene_synth_C"/>
    <property type="match status" value="1"/>
</dbReference>
<dbReference type="Proteomes" id="UP000238479">
    <property type="component" value="Chromosome 5"/>
</dbReference>
<dbReference type="AlphaFoldDB" id="A0A2P6QBM2"/>
<gene>
    <name evidence="7" type="ORF">RchiOBHm_Chr5g0037011</name>
</gene>
<dbReference type="Gene3D" id="1.50.10.130">
    <property type="entry name" value="Terpene synthase, N-terminal domain"/>
    <property type="match status" value="1"/>
</dbReference>
<dbReference type="OrthoDB" id="1143271at2759"/>
<comment type="cofactor">
    <cofactor evidence="1">
        <name>Mg(2+)</name>
        <dbReference type="ChEBI" id="CHEBI:18420"/>
    </cofactor>
</comment>
<evidence type="ECO:0000259" key="5">
    <source>
        <dbReference type="Pfam" id="PF01397"/>
    </source>
</evidence>
<reference evidence="7 8" key="1">
    <citation type="journal article" date="2018" name="Nat. Genet.">
        <title>The Rosa genome provides new insights in the design of modern roses.</title>
        <authorList>
            <person name="Bendahmane M."/>
        </authorList>
    </citation>
    <scope>NUCLEOTIDE SEQUENCE [LARGE SCALE GENOMIC DNA]</scope>
    <source>
        <strain evidence="8">cv. Old Blush</strain>
    </source>
</reference>
<organism evidence="7 8">
    <name type="scientific">Rosa chinensis</name>
    <name type="common">China rose</name>
    <dbReference type="NCBI Taxonomy" id="74649"/>
    <lineage>
        <taxon>Eukaryota</taxon>
        <taxon>Viridiplantae</taxon>
        <taxon>Streptophyta</taxon>
        <taxon>Embryophyta</taxon>
        <taxon>Tracheophyta</taxon>
        <taxon>Spermatophyta</taxon>
        <taxon>Magnoliopsida</taxon>
        <taxon>eudicotyledons</taxon>
        <taxon>Gunneridae</taxon>
        <taxon>Pentapetalae</taxon>
        <taxon>rosids</taxon>
        <taxon>fabids</taxon>
        <taxon>Rosales</taxon>
        <taxon>Rosaceae</taxon>
        <taxon>Rosoideae</taxon>
        <taxon>Rosoideae incertae sedis</taxon>
        <taxon>Rosa</taxon>
    </lineage>
</organism>
<dbReference type="InterPro" id="IPR008949">
    <property type="entry name" value="Isoprenoid_synthase_dom_sf"/>
</dbReference>
<evidence type="ECO:0000259" key="6">
    <source>
        <dbReference type="Pfam" id="PF03936"/>
    </source>
</evidence>
<dbReference type="SFLD" id="SFLDS00005">
    <property type="entry name" value="Isoprenoid_Synthase_Type_I"/>
    <property type="match status" value="1"/>
</dbReference>
<dbReference type="SMR" id="A0A2P6QBM2"/>
<evidence type="ECO:0000256" key="1">
    <source>
        <dbReference type="ARBA" id="ARBA00001946"/>
    </source>
</evidence>
<dbReference type="GO" id="GO:0000287">
    <property type="term" value="F:magnesium ion binding"/>
    <property type="evidence" value="ECO:0007669"/>
    <property type="project" value="InterPro"/>
</dbReference>
<keyword evidence="3" id="KW-0460">Magnesium</keyword>
<evidence type="ECO:0000256" key="3">
    <source>
        <dbReference type="ARBA" id="ARBA00022842"/>
    </source>
</evidence>
<proteinExistence type="predicted"/>
<dbReference type="SUPFAM" id="SSF48239">
    <property type="entry name" value="Terpenoid cyclases/Protein prenyltransferases"/>
    <property type="match status" value="1"/>
</dbReference>
<evidence type="ECO:0000256" key="2">
    <source>
        <dbReference type="ARBA" id="ARBA00022723"/>
    </source>
</evidence>
<protein>
    <submittedName>
        <fullName evidence="7">Putative (-)-alpha-pinene synthase</fullName>
        <ecNumber evidence="7">4.2.3.119</ecNumber>
    </submittedName>
</protein>
<dbReference type="PANTHER" id="PTHR31225">
    <property type="entry name" value="OS04G0344100 PROTEIN-RELATED"/>
    <property type="match status" value="1"/>
</dbReference>
<feature type="domain" description="Terpene synthase metal-binding" evidence="6">
    <location>
        <begin position="259"/>
        <end position="498"/>
    </location>
</feature>
<keyword evidence="8" id="KW-1185">Reference proteome</keyword>
<dbReference type="SFLD" id="SFLDG01019">
    <property type="entry name" value="Terpene_Cyclase_Like_1_C_Termi"/>
    <property type="match status" value="1"/>
</dbReference>
<evidence type="ECO:0000256" key="4">
    <source>
        <dbReference type="ARBA" id="ARBA00023239"/>
    </source>
</evidence>
<name>A0A2P6QBM2_ROSCH</name>
<comment type="caution">
    <text evidence="7">The sequence shown here is derived from an EMBL/GenBank/DDBJ whole genome shotgun (WGS) entry which is preliminary data.</text>
</comment>
<dbReference type="InterPro" id="IPR034741">
    <property type="entry name" value="Terpene_cyclase-like_1_C"/>
</dbReference>
<dbReference type="EC" id="4.2.3.119" evidence="7"/>
<sequence length="555" mass="64335">MSMSLQAAVLSSNAKPEIIRRTANYHPSIWGDRFINCDSKDNISHARRQQQVEELKAIVKREVFKNLATDFSHQLKLIDAIQCLGVAYHFETEIEEALEHMHAKYHDYDGDLYNVALGFRLLRQQGYSVSCDIFNKFKDENGSFKECLIDDVSGMLSFYEAAHLRVRGEEILDEAVVFTTTNLESETIGVRYPLAAQVSQALHRPLRKDLERVCARRYMSIYQDEASHNEALLKLAKLDFNLVQSLHKEELSEITKWWKELDFARKLSFARDRMVELYFWIVGVYFEPHYSSAQKILTKVIALVSVMDDIYDAFATFEELEIFTAAMERWDVKCMDDLPDYMRIFYSALLNVVSEIEEEMAKEGRSYRVYYVKESLKGVARAYFEEAKWFKDERIPTVEEYLRYAIFSTGYPMLATVSLVGMGDIVTEETFQWLFNDPKIVIASTTLFRLMDDVVTTKFEKERGHVASSIDCYMKQHGVSEEEVIGVFNKQVVDYWKDINEEFLRPTAVPMPVLLRVLNLTKVADLLYKGEDGYTRVGKVMKECVASHFIDPVPL</sequence>
<dbReference type="CDD" id="cd00684">
    <property type="entry name" value="Terpene_cyclase_plant_C1"/>
    <property type="match status" value="1"/>
</dbReference>
<dbReference type="GO" id="GO:0016102">
    <property type="term" value="P:diterpenoid biosynthetic process"/>
    <property type="evidence" value="ECO:0007669"/>
    <property type="project" value="InterPro"/>
</dbReference>
<evidence type="ECO:0000313" key="8">
    <source>
        <dbReference type="Proteomes" id="UP000238479"/>
    </source>
</evidence>
<dbReference type="InterPro" id="IPR044814">
    <property type="entry name" value="Terpene_cyclase_plant_C1"/>
</dbReference>
<feature type="domain" description="Terpene synthase N-terminal" evidence="5">
    <location>
        <begin position="29"/>
        <end position="202"/>
    </location>
</feature>
<dbReference type="Pfam" id="PF01397">
    <property type="entry name" value="Terpene_synth"/>
    <property type="match status" value="1"/>
</dbReference>
<dbReference type="SUPFAM" id="SSF48576">
    <property type="entry name" value="Terpenoid synthases"/>
    <property type="match status" value="1"/>
</dbReference>
<dbReference type="Gramene" id="PRQ31576">
    <property type="protein sequence ID" value="PRQ31576"/>
    <property type="gene ID" value="RchiOBHm_Chr5g0037011"/>
</dbReference>
<dbReference type="STRING" id="74649.A0A2P6QBM2"/>
<keyword evidence="4 7" id="KW-0456">Lyase</keyword>
<dbReference type="OMA" id="LSEICKW"/>
<accession>A0A2P6QBM2</accession>